<feature type="domain" description="EGF-like" evidence="14">
    <location>
        <begin position="212"/>
        <end position="248"/>
    </location>
</feature>
<feature type="transmembrane region" description="Helical" evidence="13">
    <location>
        <begin position="777"/>
        <end position="800"/>
    </location>
</feature>
<feature type="disulfide bond" evidence="12">
    <location>
        <begin position="532"/>
        <end position="541"/>
    </location>
</feature>
<feature type="disulfide bond" evidence="12">
    <location>
        <begin position="162"/>
        <end position="171"/>
    </location>
</feature>
<dbReference type="InterPro" id="IPR051022">
    <property type="entry name" value="Notch_Cell-Fate_Det"/>
</dbReference>
<feature type="disulfide bond" evidence="12">
    <location>
        <begin position="341"/>
        <end position="350"/>
    </location>
</feature>
<dbReference type="SUPFAM" id="SSF57196">
    <property type="entry name" value="EGF/Laminin"/>
    <property type="match status" value="3"/>
</dbReference>
<dbReference type="PROSITE" id="PS50026">
    <property type="entry name" value="EGF_3"/>
    <property type="match status" value="12"/>
</dbReference>
<accession>A0AAN8S584</accession>
<reference evidence="15 16" key="1">
    <citation type="submission" date="2023-10" db="EMBL/GenBank/DDBJ databases">
        <title>Genomes of two closely related lineages of the louse Polyplax serrata with different host specificities.</title>
        <authorList>
            <person name="Martinu J."/>
            <person name="Tarabai H."/>
            <person name="Stefka J."/>
            <person name="Hypsa V."/>
        </authorList>
    </citation>
    <scope>NUCLEOTIDE SEQUENCE [LARGE SCALE GENOMIC DNA]</scope>
    <source>
        <strain evidence="15">HR10_N</strain>
    </source>
</reference>
<keyword evidence="3 12" id="KW-0245">EGF-like domain</keyword>
<feature type="disulfide bond" evidence="12">
    <location>
        <begin position="417"/>
        <end position="426"/>
    </location>
</feature>
<feature type="disulfide bond" evidence="12">
    <location>
        <begin position="303"/>
        <end position="312"/>
    </location>
</feature>
<evidence type="ECO:0000256" key="12">
    <source>
        <dbReference type="PROSITE-ProRule" id="PRU00076"/>
    </source>
</evidence>
<dbReference type="PRINTS" id="PR00010">
    <property type="entry name" value="EGFBLOOD"/>
</dbReference>
<evidence type="ECO:0000256" key="1">
    <source>
        <dbReference type="ARBA" id="ARBA00004479"/>
    </source>
</evidence>
<feature type="disulfide bond" evidence="12">
    <location>
        <begin position="125"/>
        <end position="134"/>
    </location>
</feature>
<feature type="domain" description="EGF-like" evidence="14">
    <location>
        <begin position="430"/>
        <end position="466"/>
    </location>
</feature>
<dbReference type="InterPro" id="IPR009030">
    <property type="entry name" value="Growth_fac_rcpt_cys_sf"/>
</dbReference>
<keyword evidence="9 13" id="KW-0472">Membrane</keyword>
<keyword evidence="11" id="KW-0325">Glycoprotein</keyword>
<keyword evidence="8 13" id="KW-1133">Transmembrane helix</keyword>
<comment type="caution">
    <text evidence="15">The sequence shown here is derived from an EMBL/GenBank/DDBJ whole genome shotgun (WGS) entry which is preliminary data.</text>
</comment>
<dbReference type="InterPro" id="IPR000742">
    <property type="entry name" value="EGF"/>
</dbReference>
<feature type="domain" description="EGF-like" evidence="14">
    <location>
        <begin position="61"/>
        <end position="97"/>
    </location>
</feature>
<dbReference type="InterPro" id="IPR056986">
    <property type="entry name" value="JAG1_1/2_dom"/>
</dbReference>
<keyword evidence="2" id="KW-0217">Developmental protein</keyword>
<protein>
    <recommendedName>
        <fullName evidence="14">EGF-like domain-containing protein</fullName>
    </recommendedName>
</protein>
<dbReference type="FunFam" id="2.10.25.10:FF:000117">
    <property type="entry name" value="Delta-like protein"/>
    <property type="match status" value="1"/>
</dbReference>
<feature type="disulfide bond" evidence="12">
    <location>
        <begin position="87"/>
        <end position="96"/>
    </location>
</feature>
<dbReference type="Pfam" id="PF25024">
    <property type="entry name" value="EGF_TEN"/>
    <property type="match status" value="1"/>
</dbReference>
<dbReference type="Pfam" id="PF23575">
    <property type="entry name" value="JAG1"/>
    <property type="match status" value="1"/>
</dbReference>
<dbReference type="InterPro" id="IPR001881">
    <property type="entry name" value="EGF-like_Ca-bd_dom"/>
</dbReference>
<dbReference type="GO" id="GO:0005112">
    <property type="term" value="F:Notch binding"/>
    <property type="evidence" value="ECO:0007669"/>
    <property type="project" value="InterPro"/>
</dbReference>
<dbReference type="Pfam" id="PF12661">
    <property type="entry name" value="hEGF"/>
    <property type="match status" value="2"/>
</dbReference>
<dbReference type="SUPFAM" id="SSF57184">
    <property type="entry name" value="Growth factor receptor domain"/>
    <property type="match status" value="2"/>
</dbReference>
<dbReference type="GO" id="GO:0005886">
    <property type="term" value="C:plasma membrane"/>
    <property type="evidence" value="ECO:0007669"/>
    <property type="project" value="UniProtKB-ARBA"/>
</dbReference>
<dbReference type="InterPro" id="IPR013032">
    <property type="entry name" value="EGF-like_CS"/>
</dbReference>
<dbReference type="FunFam" id="2.10.25.10:FF:000321">
    <property type="entry name" value="Protein delta homolog 1"/>
    <property type="match status" value="1"/>
</dbReference>
<evidence type="ECO:0000256" key="7">
    <source>
        <dbReference type="ARBA" id="ARBA00022976"/>
    </source>
</evidence>
<feature type="disulfide bond" evidence="12">
    <location>
        <begin position="141"/>
        <end position="151"/>
    </location>
</feature>
<feature type="domain" description="EGF-like" evidence="14">
    <location>
        <begin position="506"/>
        <end position="542"/>
    </location>
</feature>
<dbReference type="Gene3D" id="2.10.25.10">
    <property type="entry name" value="Laminin"/>
    <property type="match status" value="12"/>
</dbReference>
<dbReference type="CDD" id="cd00054">
    <property type="entry name" value="EGF_CA"/>
    <property type="match status" value="12"/>
</dbReference>
<dbReference type="PRINTS" id="PR02059">
    <property type="entry name" value="JAGGEDFAMILY"/>
</dbReference>
<dbReference type="GO" id="GO:0007219">
    <property type="term" value="P:Notch signaling pathway"/>
    <property type="evidence" value="ECO:0007669"/>
    <property type="project" value="UniProtKB-KW"/>
</dbReference>
<evidence type="ECO:0000256" key="13">
    <source>
        <dbReference type="SAM" id="Phobius"/>
    </source>
</evidence>
<evidence type="ECO:0000313" key="15">
    <source>
        <dbReference type="EMBL" id="KAK6638760.1"/>
    </source>
</evidence>
<dbReference type="FunFam" id="2.10.25.10:FF:000613">
    <property type="entry name" value="Delta-like protein"/>
    <property type="match status" value="1"/>
</dbReference>
<feature type="disulfide bond" evidence="12">
    <location>
        <begin position="456"/>
        <end position="465"/>
    </location>
</feature>
<keyword evidence="6" id="KW-0677">Repeat</keyword>
<sequence>MRNRMRADGHKKQIVVFLSLTQRAFIQVVTFSHLVSSGTFLLSVCPCILTKNSKTVEMFCDLDECKSSPCMNGGTCVDLIDKFQCNCPPGWEGFACHIDVDECKDNPCTNAVSCQNVIGDYQCKCQDGWSGKNCEHNINDCVGQCQNGATCIDLVSDYHCACVGGYMGRNCETDIDECESNPCRNGGECVDLVDGFRCICPVGYSGTQCQIDRDHCLPNPCQNQAPCFNTQSDYYCLCPENWVGKNCSLPRVTCKTHPCNLYDSCALPVAMVNISRGLASKAGLCGGHGRCIGQNDGGFRCICDPGYTGKYCHENINDCTLNPCLNGGTCVDKIHSFQCICEEGWEGEICSMDKNECESNPCRNNGTCIDAIADFHCTCRNGWKGKTCNLREGHCDPYTCKNGGTCQDLGNTFVCLCPPDWEGTTCHRAKNNACKSNPCKNGGTCLNTGNYYTCICKEGYEGQNCQHDIDDCSPQPCHNGGRCIDGVNWFLCECAAGYAGPDCRINVNECASGPCAYGATCIDSIGEFKCQCPPGRTGTRCELIEELAYARGSCFKDGRYYAHNSTWMDSCNMCRCKSGTVSCTKVWCGLGNCLAGNPRSRDAVSCNANQVCVPSPKESCLSPVCLPWGECRDAEANRRFGPPSFPAPVTCWPNQAGLSNYCARLTLVVEKSRLNTGVTTETLCIDLRRLMVANQALMNRSDALVILCDLKQGYNDSIEVTVYLAKESHPQGQAIAEAVRVLGESISRKAPGLSLAAVVEVKVETAVISEEKQGNGYLIALVCIVVIIVAAAALASLFYWHQLRRDVVSLSSGALTDSCSRNHDDEKSNNLQNEENLRRYTNPLRKEGLNAIGGSLANLGSLKNPKSFMMKPSVSAIDLVSTTEKNSFEQVKLNRKALRQTLFDFQAPKVSLVRPMSSLGASDTSSEMLEMITENDLKSERREGASSCEKLMDKLSVEERLTAAEKLSLEERFGQLAGSSSHRSSQVLLYKQQNTDMRNNTAGTFEDSPGRKDFSKSIINLKNAVVGPGNRTLQQPSPQVDRGGPGDVLTILV</sequence>
<evidence type="ECO:0000256" key="2">
    <source>
        <dbReference type="ARBA" id="ARBA00022473"/>
    </source>
</evidence>
<dbReference type="AlphaFoldDB" id="A0AAN8S584"/>
<evidence type="ECO:0000259" key="14">
    <source>
        <dbReference type="PROSITE" id="PS50026"/>
    </source>
</evidence>
<comment type="subcellular location">
    <subcellularLocation>
        <location evidence="1">Membrane</location>
        <topology evidence="1">Single-pass type I membrane protein</topology>
    </subcellularLocation>
</comment>
<dbReference type="InterPro" id="IPR001007">
    <property type="entry name" value="VWF_dom"/>
</dbReference>
<proteinExistence type="predicted"/>
<organism evidence="15 16">
    <name type="scientific">Polyplax serrata</name>
    <name type="common">Common mouse louse</name>
    <dbReference type="NCBI Taxonomy" id="468196"/>
    <lineage>
        <taxon>Eukaryota</taxon>
        <taxon>Metazoa</taxon>
        <taxon>Ecdysozoa</taxon>
        <taxon>Arthropoda</taxon>
        <taxon>Hexapoda</taxon>
        <taxon>Insecta</taxon>
        <taxon>Pterygota</taxon>
        <taxon>Neoptera</taxon>
        <taxon>Paraneoptera</taxon>
        <taxon>Psocodea</taxon>
        <taxon>Troctomorpha</taxon>
        <taxon>Phthiraptera</taxon>
        <taxon>Anoplura</taxon>
        <taxon>Polyplacidae</taxon>
        <taxon>Polyplax</taxon>
    </lineage>
</organism>
<dbReference type="Proteomes" id="UP001372834">
    <property type="component" value="Unassembled WGS sequence"/>
</dbReference>
<feature type="domain" description="EGF-like" evidence="14">
    <location>
        <begin position="273"/>
        <end position="313"/>
    </location>
</feature>
<evidence type="ECO:0000256" key="10">
    <source>
        <dbReference type="ARBA" id="ARBA00023157"/>
    </source>
</evidence>
<dbReference type="GO" id="GO:0048731">
    <property type="term" value="P:system development"/>
    <property type="evidence" value="ECO:0007669"/>
    <property type="project" value="UniProtKB-ARBA"/>
</dbReference>
<dbReference type="SMART" id="SM00215">
    <property type="entry name" value="VWC_out"/>
    <property type="match status" value="1"/>
</dbReference>
<dbReference type="SMART" id="SM00179">
    <property type="entry name" value="EGF_CA"/>
    <property type="match status" value="12"/>
</dbReference>
<name>A0AAN8S584_POLSC</name>
<feature type="domain" description="EGF-like" evidence="14">
    <location>
        <begin position="99"/>
        <end position="135"/>
    </location>
</feature>
<evidence type="ECO:0000256" key="5">
    <source>
        <dbReference type="ARBA" id="ARBA00022729"/>
    </source>
</evidence>
<dbReference type="InterPro" id="IPR026219">
    <property type="entry name" value="Jagged/Serrate"/>
</dbReference>
<dbReference type="GO" id="GO:0048513">
    <property type="term" value="P:animal organ development"/>
    <property type="evidence" value="ECO:0007669"/>
    <property type="project" value="UniProtKB-ARBA"/>
</dbReference>
<feature type="domain" description="EGF-like" evidence="14">
    <location>
        <begin position="315"/>
        <end position="351"/>
    </location>
</feature>
<dbReference type="FunFam" id="2.10.25.10:FF:000146">
    <property type="entry name" value="Putative neurogenic locus notch"/>
    <property type="match status" value="1"/>
</dbReference>
<feature type="disulfide bond" evidence="12">
    <location>
        <begin position="494"/>
        <end position="503"/>
    </location>
</feature>
<evidence type="ECO:0000256" key="8">
    <source>
        <dbReference type="ARBA" id="ARBA00022989"/>
    </source>
</evidence>
<dbReference type="PROSITE" id="PS01187">
    <property type="entry name" value="EGF_CA"/>
    <property type="match status" value="6"/>
</dbReference>
<keyword evidence="10 12" id="KW-1015">Disulfide bond</keyword>
<dbReference type="PROSITE" id="PS00022">
    <property type="entry name" value="EGF_1"/>
    <property type="match status" value="12"/>
</dbReference>
<dbReference type="PROSITE" id="PS00010">
    <property type="entry name" value="ASX_HYDROXYL"/>
    <property type="match status" value="11"/>
</dbReference>
<keyword evidence="4 13" id="KW-0812">Transmembrane</keyword>
<dbReference type="PANTHER" id="PTHR24049">
    <property type="entry name" value="CRUMBS FAMILY MEMBER"/>
    <property type="match status" value="1"/>
</dbReference>
<feature type="domain" description="EGF-like" evidence="14">
    <location>
        <begin position="353"/>
        <end position="389"/>
    </location>
</feature>
<dbReference type="FunFam" id="2.10.25.10:FF:000143">
    <property type="entry name" value="Protein crumbs 1"/>
    <property type="match status" value="1"/>
</dbReference>
<feature type="domain" description="EGF-like" evidence="14">
    <location>
        <begin position="391"/>
        <end position="427"/>
    </location>
</feature>
<evidence type="ECO:0000313" key="16">
    <source>
        <dbReference type="Proteomes" id="UP001372834"/>
    </source>
</evidence>
<feature type="domain" description="EGF-like" evidence="14">
    <location>
        <begin position="137"/>
        <end position="172"/>
    </location>
</feature>
<feature type="disulfide bond" evidence="12">
    <location>
        <begin position="200"/>
        <end position="209"/>
    </location>
</feature>
<evidence type="ECO:0000256" key="11">
    <source>
        <dbReference type="ARBA" id="ARBA00023180"/>
    </source>
</evidence>
<dbReference type="InterPro" id="IPR018097">
    <property type="entry name" value="EGF_Ca-bd_CS"/>
</dbReference>
<keyword evidence="5" id="KW-0732">Signal</keyword>
<dbReference type="GO" id="GO:0003008">
    <property type="term" value="P:system process"/>
    <property type="evidence" value="ECO:0007669"/>
    <property type="project" value="UniProtKB-ARBA"/>
</dbReference>
<evidence type="ECO:0000256" key="9">
    <source>
        <dbReference type="ARBA" id="ARBA00023136"/>
    </source>
</evidence>
<gene>
    <name evidence="15" type="ORF">RUM43_007028</name>
</gene>
<dbReference type="FunFam" id="2.10.25.10:FF:000173">
    <property type="entry name" value="Neurogenic locus notch protein 2"/>
    <property type="match status" value="1"/>
</dbReference>
<feature type="disulfide bond" evidence="12">
    <location>
        <begin position="238"/>
        <end position="247"/>
    </location>
</feature>
<comment type="caution">
    <text evidence="12">Lacks conserved residue(s) required for the propagation of feature annotation.</text>
</comment>
<dbReference type="EMBL" id="JAWJWE010000003">
    <property type="protein sequence ID" value="KAK6638760.1"/>
    <property type="molecule type" value="Genomic_DNA"/>
</dbReference>
<dbReference type="GO" id="GO:0048468">
    <property type="term" value="P:cell development"/>
    <property type="evidence" value="ECO:0007669"/>
    <property type="project" value="UniProtKB-ARBA"/>
</dbReference>
<dbReference type="SMART" id="SM00214">
    <property type="entry name" value="VWC"/>
    <property type="match status" value="1"/>
</dbReference>
<dbReference type="GO" id="GO:0005509">
    <property type="term" value="F:calcium ion binding"/>
    <property type="evidence" value="ECO:0007669"/>
    <property type="project" value="InterPro"/>
</dbReference>
<dbReference type="SMART" id="SM00181">
    <property type="entry name" value="EGF"/>
    <property type="match status" value="12"/>
</dbReference>
<dbReference type="FunFam" id="2.10.25.10:FF:000061">
    <property type="entry name" value="Delta-like protein"/>
    <property type="match status" value="1"/>
</dbReference>
<keyword evidence="7" id="KW-0914">Notch signaling pathway</keyword>
<evidence type="ECO:0000256" key="4">
    <source>
        <dbReference type="ARBA" id="ARBA00022692"/>
    </source>
</evidence>
<dbReference type="FunFam" id="2.10.25.10:FF:000472">
    <property type="entry name" value="Uncharacterized protein, isoform A"/>
    <property type="match status" value="2"/>
</dbReference>
<dbReference type="Pfam" id="PF00008">
    <property type="entry name" value="EGF"/>
    <property type="match status" value="3"/>
</dbReference>
<feature type="disulfide bond" evidence="12">
    <location>
        <begin position="379"/>
        <end position="388"/>
    </location>
</feature>
<evidence type="ECO:0000256" key="6">
    <source>
        <dbReference type="ARBA" id="ARBA00022737"/>
    </source>
</evidence>
<dbReference type="FunFam" id="2.10.25.10:FF:000431">
    <property type="entry name" value="Delta-like protein"/>
    <property type="match status" value="1"/>
</dbReference>
<evidence type="ECO:0000256" key="3">
    <source>
        <dbReference type="ARBA" id="ARBA00022536"/>
    </source>
</evidence>
<feature type="domain" description="EGF-like" evidence="14">
    <location>
        <begin position="174"/>
        <end position="210"/>
    </location>
</feature>
<dbReference type="InterPro" id="IPR000152">
    <property type="entry name" value="EGF-type_Asp/Asn_hydroxyl_site"/>
</dbReference>
<dbReference type="PROSITE" id="PS01186">
    <property type="entry name" value="EGF_2"/>
    <property type="match status" value="9"/>
</dbReference>
<feature type="domain" description="EGF-like" evidence="14">
    <location>
        <begin position="468"/>
        <end position="504"/>
    </location>
</feature>